<dbReference type="PANTHER" id="PTHR24064">
    <property type="entry name" value="SOLUTE CARRIER FAMILY 22 MEMBER"/>
    <property type="match status" value="1"/>
</dbReference>
<dbReference type="EMBL" id="JAPWDV010000001">
    <property type="protein sequence ID" value="KAJ6225868.1"/>
    <property type="molecule type" value="Genomic_DNA"/>
</dbReference>
<dbReference type="SUPFAM" id="SSF103473">
    <property type="entry name" value="MFS general substrate transporter"/>
    <property type="match status" value="1"/>
</dbReference>
<feature type="transmembrane region" description="Helical" evidence="5">
    <location>
        <begin position="135"/>
        <end position="154"/>
    </location>
</feature>
<evidence type="ECO:0000256" key="3">
    <source>
        <dbReference type="ARBA" id="ARBA00022989"/>
    </source>
</evidence>
<feature type="transmembrane region" description="Helical" evidence="5">
    <location>
        <begin position="222"/>
        <end position="240"/>
    </location>
</feature>
<dbReference type="GO" id="GO:0016020">
    <property type="term" value="C:membrane"/>
    <property type="evidence" value="ECO:0007669"/>
    <property type="project" value="UniProtKB-SubCell"/>
</dbReference>
<evidence type="ECO:0000256" key="2">
    <source>
        <dbReference type="ARBA" id="ARBA00022692"/>
    </source>
</evidence>
<dbReference type="InterPro" id="IPR020846">
    <property type="entry name" value="MFS_dom"/>
</dbReference>
<feature type="transmembrane region" description="Helical" evidence="5">
    <location>
        <begin position="313"/>
        <end position="332"/>
    </location>
</feature>
<dbReference type="Proteomes" id="UP001142055">
    <property type="component" value="Chromosome 1"/>
</dbReference>
<feature type="transmembrane region" description="Helical" evidence="5">
    <location>
        <begin position="193"/>
        <end position="216"/>
    </location>
</feature>
<evidence type="ECO:0000313" key="8">
    <source>
        <dbReference type="Proteomes" id="UP001142055"/>
    </source>
</evidence>
<accession>A0A9Q0MIR0</accession>
<feature type="transmembrane region" description="Helical" evidence="5">
    <location>
        <begin position="104"/>
        <end position="128"/>
    </location>
</feature>
<dbReference type="InterPro" id="IPR005828">
    <property type="entry name" value="MFS_sugar_transport-like"/>
</dbReference>
<keyword evidence="2 5" id="KW-0812">Transmembrane</keyword>
<feature type="transmembrane region" description="Helical" evidence="5">
    <location>
        <begin position="463"/>
        <end position="480"/>
    </location>
</feature>
<feature type="transmembrane region" description="Helical" evidence="5">
    <location>
        <begin position="372"/>
        <end position="391"/>
    </location>
</feature>
<keyword evidence="3 5" id="KW-1133">Transmembrane helix</keyword>
<protein>
    <recommendedName>
        <fullName evidence="6">Major facilitator superfamily (MFS) profile domain-containing protein</fullName>
    </recommendedName>
</protein>
<keyword evidence="8" id="KW-1185">Reference proteome</keyword>
<dbReference type="CDD" id="cd17317">
    <property type="entry name" value="MFS_SLC22"/>
    <property type="match status" value="1"/>
</dbReference>
<evidence type="ECO:0000259" key="6">
    <source>
        <dbReference type="PROSITE" id="PS50850"/>
    </source>
</evidence>
<feature type="transmembrane region" description="Helical" evidence="5">
    <location>
        <begin position="397"/>
        <end position="419"/>
    </location>
</feature>
<reference evidence="7" key="1">
    <citation type="submission" date="2022-12" db="EMBL/GenBank/DDBJ databases">
        <title>Genome assemblies of Blomia tropicalis.</title>
        <authorList>
            <person name="Cui Y."/>
        </authorList>
    </citation>
    <scope>NUCLEOTIDE SEQUENCE</scope>
    <source>
        <tissue evidence="7">Adult mites</tissue>
    </source>
</reference>
<feature type="transmembrane region" description="Helical" evidence="5">
    <location>
        <begin position="344"/>
        <end position="365"/>
    </location>
</feature>
<sequence>MLIVFTTAIPKHRCLVNGCDQSGVNNGFEAPYINFTIPIDEKTNQFSKCQQYEGHQSSLSINCSIDQFNQQMVVECDHSETVFDHKYFESTLVTEFNLVCDNSWMIQLVQSAFFSGVLLGAILSGIIADKFGRRAMYFFIPELLLISLISSTFVPNMFVYGVLAVLKGICVSGVYQPAFVIGIELLGGRWRFWLGNVHSIIFAFGSFIICLIAQYYRNWRPLEYSLTIPAIIMIIFPYLFPESIRWQVSNGRSECAVKQLRGAYETNGVKIDEELFQQILNHENEKNLRKRIQTQQKPTANVWDLFRHSTLRIWTLSLLYIWFTNSLVYYGLSFLSSQFDDDVYYSLKMMCIVELPGIVLTTYAVEKMSRKRVLMSVMLIGGIACTISSLLPETYGGLKLALAIFGKMNISGSFSLIFVYTVEIFPTVLRISGLGLCSVFARIGGMVAPYVLQLEMFGPKFPFLAIGITSLIAGVVSVVLPETKDKKLPDTIEEVSLLIAPTKNNNNNNKTADYSSTSVTRTNEMLLTGRTSNSDSP</sequence>
<dbReference type="AlphaFoldDB" id="A0A9Q0MIR0"/>
<dbReference type="OMA" id="LYIWFTN"/>
<organism evidence="7 8">
    <name type="scientific">Blomia tropicalis</name>
    <name type="common">Mite</name>
    <dbReference type="NCBI Taxonomy" id="40697"/>
    <lineage>
        <taxon>Eukaryota</taxon>
        <taxon>Metazoa</taxon>
        <taxon>Ecdysozoa</taxon>
        <taxon>Arthropoda</taxon>
        <taxon>Chelicerata</taxon>
        <taxon>Arachnida</taxon>
        <taxon>Acari</taxon>
        <taxon>Acariformes</taxon>
        <taxon>Sarcoptiformes</taxon>
        <taxon>Astigmata</taxon>
        <taxon>Glycyphagoidea</taxon>
        <taxon>Echimyopodidae</taxon>
        <taxon>Blomia</taxon>
    </lineage>
</organism>
<comment type="subcellular location">
    <subcellularLocation>
        <location evidence="1">Membrane</location>
        <topology evidence="1">Multi-pass membrane protein</topology>
    </subcellularLocation>
</comment>
<proteinExistence type="predicted"/>
<evidence type="ECO:0000256" key="5">
    <source>
        <dbReference type="SAM" id="Phobius"/>
    </source>
</evidence>
<name>A0A9Q0MIR0_BLOTA</name>
<evidence type="ECO:0000313" key="7">
    <source>
        <dbReference type="EMBL" id="KAJ6225868.1"/>
    </source>
</evidence>
<feature type="transmembrane region" description="Helical" evidence="5">
    <location>
        <begin position="160"/>
        <end position="181"/>
    </location>
</feature>
<dbReference type="Gene3D" id="1.20.1250.20">
    <property type="entry name" value="MFS general substrate transporter like domains"/>
    <property type="match status" value="1"/>
</dbReference>
<keyword evidence="4 5" id="KW-0472">Membrane</keyword>
<gene>
    <name evidence="7" type="ORF">RDWZM_004413</name>
</gene>
<feature type="transmembrane region" description="Helical" evidence="5">
    <location>
        <begin position="431"/>
        <end position="451"/>
    </location>
</feature>
<evidence type="ECO:0000256" key="4">
    <source>
        <dbReference type="ARBA" id="ARBA00023136"/>
    </source>
</evidence>
<dbReference type="InterPro" id="IPR036259">
    <property type="entry name" value="MFS_trans_sf"/>
</dbReference>
<dbReference type="PROSITE" id="PS50850">
    <property type="entry name" value="MFS"/>
    <property type="match status" value="1"/>
</dbReference>
<evidence type="ECO:0000256" key="1">
    <source>
        <dbReference type="ARBA" id="ARBA00004141"/>
    </source>
</evidence>
<comment type="caution">
    <text evidence="7">The sequence shown here is derived from an EMBL/GenBank/DDBJ whole genome shotgun (WGS) entry which is preliminary data.</text>
</comment>
<dbReference type="Pfam" id="PF00083">
    <property type="entry name" value="Sugar_tr"/>
    <property type="match status" value="1"/>
</dbReference>
<dbReference type="GO" id="GO:0022857">
    <property type="term" value="F:transmembrane transporter activity"/>
    <property type="evidence" value="ECO:0007669"/>
    <property type="project" value="InterPro"/>
</dbReference>
<feature type="domain" description="Major facilitator superfamily (MFS) profile" evidence="6">
    <location>
        <begin position="55"/>
        <end position="485"/>
    </location>
</feature>